<organism evidence="13 14">
    <name type="scientific">Horornis vulcanius</name>
    <dbReference type="NCBI Taxonomy" id="2585811"/>
    <lineage>
        <taxon>Eukaryota</taxon>
        <taxon>Metazoa</taxon>
        <taxon>Chordata</taxon>
        <taxon>Craniata</taxon>
        <taxon>Vertebrata</taxon>
        <taxon>Euteleostomi</taxon>
        <taxon>Archelosauria</taxon>
        <taxon>Archosauria</taxon>
        <taxon>Dinosauria</taxon>
        <taxon>Saurischia</taxon>
        <taxon>Theropoda</taxon>
        <taxon>Coelurosauria</taxon>
        <taxon>Aves</taxon>
        <taxon>Neognathae</taxon>
        <taxon>Neoaves</taxon>
        <taxon>Telluraves</taxon>
        <taxon>Australaves</taxon>
        <taxon>Passeriformes</taxon>
        <taxon>Sylvioidea</taxon>
        <taxon>Scotocercidae</taxon>
        <taxon>Horornis</taxon>
    </lineage>
</organism>
<evidence type="ECO:0000256" key="7">
    <source>
        <dbReference type="ARBA" id="ARBA00065787"/>
    </source>
</evidence>
<comment type="caution">
    <text evidence="13">The sequence shown here is derived from an EMBL/GenBank/DDBJ whole genome shotgun (WGS) entry which is preliminary data.</text>
</comment>
<feature type="non-terminal residue" evidence="13">
    <location>
        <position position="1587"/>
    </location>
</feature>
<feature type="non-terminal residue" evidence="13">
    <location>
        <position position="1"/>
    </location>
</feature>
<reference evidence="13 14" key="1">
    <citation type="submission" date="2019-09" db="EMBL/GenBank/DDBJ databases">
        <title>Bird 10,000 Genomes (B10K) Project - Family phase.</title>
        <authorList>
            <person name="Zhang G."/>
        </authorList>
    </citation>
    <scope>NUCLEOTIDE SEQUENCE [LARGE SCALE GENOMIC DNA]</scope>
    <source>
        <strain evidence="13">B10K-DU-029-69</strain>
        <tissue evidence="13">Muscle</tissue>
    </source>
</reference>
<evidence type="ECO:0000256" key="9">
    <source>
        <dbReference type="ARBA" id="ARBA00076708"/>
    </source>
</evidence>
<feature type="domain" description="PWWP" evidence="11">
    <location>
        <begin position="1500"/>
        <end position="1538"/>
    </location>
</feature>
<dbReference type="GO" id="GO:0010369">
    <property type="term" value="C:chromocenter"/>
    <property type="evidence" value="ECO:0007669"/>
    <property type="project" value="TreeGrafter"/>
</dbReference>
<sequence length="1587" mass="167051">KMNGGKECDGGDTDGGPPAVQVPVGWQRRVDQSGVLYISPSGSLLSCLEQVKTYLLTDGTCKCGLECPLVLPKVFNFDPGAAVKQRTAEDVKADEDVTKLCIHKRKIIAVATLHKSMEAPHPSLVLTSPGGGTSATPVVPTRAATPRSMRNKSHEGITNSVMPECKTPFKLMMGASNAMGRLYVQEMAGSQQAELHPAYPRQRLGSNELGQKSPYRGSHGGMPSPASSGSQIYGDGSISPRTDPLGSPDVFTRNNPSFHGAPNSSPIHMTRTPLSPPSVMLHGSPIQSSCAMAGRTNIPLSPTLTTKSPVMKKPLCNFSAGMEIPRAMFHHKPPQGPQHSASTSLSPSPVTSPVHMMAPGMARIEASPQRSRSSSTSSDHGNFLLPPVGPQSSCSGIKVPPRSPRSTIGSPRPSMPSSPSTKHDGLNQYKDIPNPLIAGMSNVLNPPNNAVFPAASAGSGSLKSQPGLLGMPLNQILNQHNAASFPASSLLSAAAKAQLANQNKLAGNNNNSSSNSGPVASGGSTEGHSTLNPMFPPAANVLLPTTEGQSGRAALRDKLMSQQKDPLRKRKQPTTTVLSLLRQSQLDSSGVPKAGSDLIRKPSQSSFPISSMSQLLQSMSCQSSHGSSNSSSGCGSSSSALPCPGTQLHLAEPVVAPLAPGLPLRGEGLPCPNPNPAFGPGAGPAPSNHLAGLLNQMQASGSCGMLPQAGMALGNSLHPNPPQARLQAPSTPLIPNSIGSSCNQTSPEAGRCPPEGIPSLEIPDVQALNKSSSINSQLGSHPCRNRSRGMTPPGECSWHPHTLGVAEAWSHGITKPPVTLFSLSERQKVIPCRQRLETGEGKSEVNLNPLGFLNPNVNAALAFLSGDVDGQVLQPMHFQLLAALLQNQAQAAAMLPVPSFNVTISDLLQQQNAPAPSVTQLPAPPEPLPEGSRVESLLPNPIPGFGGTDPAPNPLLLPAASGASALMALNPQLVGGVLSSGGHPEVAIATSSQATTTTTTTSSAVAALSVSALGGGTAVVSMAETLLNISGAAGSAPGPAKIANSSVVPQLLNPLLGTGLLGEMSSLNTTLNSHQLSHLQSLLNNNQMFPSNQQQQQQQQQQHLLQGYQNVQGFQGQPQIPGPANNPNPMACLFQNFQVRMQEDAAVLNKRMITQMGMAPVPESSNTLLPPFQEPPCDLQQRPDPALGQQAKDNPNAAGDASVDAIYKAVVDAASKGVPVVITTAASSSTQPSPIPALSAMSAFTASIGDPLNLSSAVGAVIHGRGAEHEGRGRGARGARGPKSSEHGKASGEGDGYEYYKQAACNTPKKQWEGEQSPGGEINRWKCEEFLEHSAHLHGSPCHERPNNVSALPLLQGEQHQALLAQRNCQSEKMLEENFRYNNYKRTMMSFKERLENTVERCAHINGNRPQPNRGFGELLNTSKQDLILEEQSPSSSNSLESSLVKDYIHYNGDFNAKSINGCVPSPSDAKSISSEEDLRNPESPSSHELIHYRPRTFNVGDLVWGQIKGLTSWPGKLGREEEVHNSCQQNAEEGKVEPEKLKTLTEGLEAFSRARKRNRKSGKLNNHLEAAIHEAMSELDKMSGNV</sequence>
<dbReference type="PANTHER" id="PTHR16112:SF18">
    <property type="entry name" value="METHYL-CPG-BINDING DOMAIN PROTEIN 5"/>
    <property type="match status" value="1"/>
</dbReference>
<evidence type="ECO:0000256" key="5">
    <source>
        <dbReference type="ARBA" id="ARBA00023242"/>
    </source>
</evidence>
<comment type="subcellular location">
    <subcellularLocation>
        <location evidence="2">Chromosome</location>
    </subcellularLocation>
    <subcellularLocation>
        <location evidence="1">Nucleus</location>
    </subcellularLocation>
</comment>
<dbReference type="GO" id="GO:0003682">
    <property type="term" value="F:chromatin binding"/>
    <property type="evidence" value="ECO:0007669"/>
    <property type="project" value="TreeGrafter"/>
</dbReference>
<feature type="compositionally biased region" description="Low complexity" evidence="10">
    <location>
        <begin position="504"/>
        <end position="523"/>
    </location>
</feature>
<feature type="region of interest" description="Disordered" evidence="10">
    <location>
        <begin position="204"/>
        <end position="273"/>
    </location>
</feature>
<evidence type="ECO:0000259" key="11">
    <source>
        <dbReference type="PROSITE" id="PS50812"/>
    </source>
</evidence>
<dbReference type="SUPFAM" id="SSF63748">
    <property type="entry name" value="Tudor/PWWP/MBT"/>
    <property type="match status" value="1"/>
</dbReference>
<feature type="compositionally biased region" description="Low complexity" evidence="10">
    <location>
        <begin position="410"/>
        <end position="420"/>
    </location>
</feature>
<feature type="region of interest" description="Disordered" evidence="10">
    <location>
        <begin position="504"/>
        <end position="539"/>
    </location>
</feature>
<evidence type="ECO:0000256" key="1">
    <source>
        <dbReference type="ARBA" id="ARBA00004123"/>
    </source>
</evidence>
<feature type="region of interest" description="Disordered" evidence="10">
    <location>
        <begin position="560"/>
        <end position="641"/>
    </location>
</feature>
<dbReference type="GO" id="GO:0051239">
    <property type="term" value="P:regulation of multicellular organismal process"/>
    <property type="evidence" value="ECO:0007669"/>
    <property type="project" value="UniProtKB-ARBA"/>
</dbReference>
<evidence type="ECO:0000313" key="14">
    <source>
        <dbReference type="Proteomes" id="UP000558460"/>
    </source>
</evidence>
<name>A0A7L3MJL0_9PASS</name>
<feature type="region of interest" description="Disordered" evidence="10">
    <location>
        <begin position="124"/>
        <end position="161"/>
    </location>
</feature>
<dbReference type="InterPro" id="IPR016177">
    <property type="entry name" value="DNA-bd_dom_sf"/>
</dbReference>
<dbReference type="InterPro" id="IPR000313">
    <property type="entry name" value="PWWP_dom"/>
</dbReference>
<evidence type="ECO:0000313" key="13">
    <source>
        <dbReference type="EMBL" id="NXU65801.1"/>
    </source>
</evidence>
<dbReference type="PANTHER" id="PTHR16112">
    <property type="entry name" value="METHYL-CPG BINDING PROTEIN, DROSOPHILA"/>
    <property type="match status" value="1"/>
</dbReference>
<feature type="region of interest" description="Disordered" evidence="10">
    <location>
        <begin position="1"/>
        <end position="20"/>
    </location>
</feature>
<dbReference type="EMBL" id="VZUA01092552">
    <property type="protein sequence ID" value="NXU65801.1"/>
    <property type="molecule type" value="Genomic_DNA"/>
</dbReference>
<evidence type="ECO:0000259" key="12">
    <source>
        <dbReference type="PROSITE" id="PS50982"/>
    </source>
</evidence>
<feature type="compositionally biased region" description="Polar residues" evidence="10">
    <location>
        <begin position="252"/>
        <end position="267"/>
    </location>
</feature>
<evidence type="ECO:0000256" key="8">
    <source>
        <dbReference type="ARBA" id="ARBA00069819"/>
    </source>
</evidence>
<dbReference type="FunFam" id="2.30.30.140:FF:000035">
    <property type="entry name" value="Methyl-CpG binding domain protein 5"/>
    <property type="match status" value="1"/>
</dbReference>
<feature type="region of interest" description="Disordered" evidence="10">
    <location>
        <begin position="913"/>
        <end position="932"/>
    </location>
</feature>
<dbReference type="Proteomes" id="UP000558460">
    <property type="component" value="Unassembled WGS sequence"/>
</dbReference>
<dbReference type="GO" id="GO:0003677">
    <property type="term" value="F:DNA binding"/>
    <property type="evidence" value="ECO:0007669"/>
    <property type="project" value="InterPro"/>
</dbReference>
<keyword evidence="3" id="KW-0158">Chromosome</keyword>
<accession>A0A7L3MJL0</accession>
<dbReference type="SUPFAM" id="SSF54171">
    <property type="entry name" value="DNA-binding domain"/>
    <property type="match status" value="1"/>
</dbReference>
<feature type="region of interest" description="Disordered" evidence="10">
    <location>
        <begin position="1161"/>
        <end position="1199"/>
    </location>
</feature>
<evidence type="ECO:0000256" key="2">
    <source>
        <dbReference type="ARBA" id="ARBA00004286"/>
    </source>
</evidence>
<keyword evidence="4" id="KW-0833">Ubl conjugation pathway</keyword>
<keyword evidence="5" id="KW-0539">Nucleus</keyword>
<feature type="compositionally biased region" description="Low complexity" evidence="10">
    <location>
        <begin position="578"/>
        <end position="589"/>
    </location>
</feature>
<comment type="function">
    <text evidence="6">Non-catalytic component of the polycomb repressive deubiquitinase (PR-DUB) complex, a complex that specifically mediates deubiquitination of histone H2A monoubiquitinated at 'Lys-120' (H2AK119ub1). Important for stability of PR-DUB components and stimulating its ubiquitinase activity. As part of the PR-DUB complex, associates with chromatin enriched in histone marks H3K4me1, H3K4me3, and H3K27Ac, but not in H3K27me3. The PR-DUB complex is an epigenetic regulator of gene expression, including genes involved in cell growth and survivability. MBD5 and MBD6 containing complexes associate with distinct chromatin regions enriched in genes involved in different pathways. Heterochromatin recruitment is not mediated by DNA methylation. The PR-DUB complex is an epigenetic regulator of gene expression, including genes involved in development, cell communication, signaling, cell proliferation and cell viability.</text>
</comment>
<dbReference type="PROSITE" id="PS50982">
    <property type="entry name" value="MBD"/>
    <property type="match status" value="1"/>
</dbReference>
<dbReference type="InterPro" id="IPR001739">
    <property type="entry name" value="Methyl_CpG_DNA-bd"/>
</dbReference>
<protein>
    <recommendedName>
        <fullName evidence="8">Methyl-CpG-binding domain protein 5</fullName>
    </recommendedName>
    <alternativeName>
        <fullName evidence="9">Methyl-CpG-binding protein MBD5</fullName>
    </alternativeName>
</protein>
<feature type="region of interest" description="Disordered" evidence="10">
    <location>
        <begin position="773"/>
        <end position="792"/>
    </location>
</feature>
<gene>
    <name evidence="13" type="primary">Mbd5</name>
    <name evidence="13" type="ORF">HORVUL_R05745</name>
</gene>
<keyword evidence="14" id="KW-1185">Reference proteome</keyword>
<evidence type="ECO:0000256" key="4">
    <source>
        <dbReference type="ARBA" id="ARBA00022786"/>
    </source>
</evidence>
<feature type="region of interest" description="Disordered" evidence="10">
    <location>
        <begin position="328"/>
        <end position="432"/>
    </location>
</feature>
<dbReference type="GO" id="GO:0005694">
    <property type="term" value="C:chromosome"/>
    <property type="evidence" value="ECO:0007669"/>
    <property type="project" value="UniProtKB-SubCell"/>
</dbReference>
<feature type="compositionally biased region" description="Basic and acidic residues" evidence="10">
    <location>
        <begin position="1283"/>
        <end position="1292"/>
    </location>
</feature>
<dbReference type="SMART" id="SM00391">
    <property type="entry name" value="MBD"/>
    <property type="match status" value="1"/>
</dbReference>
<dbReference type="GO" id="GO:0005634">
    <property type="term" value="C:nucleus"/>
    <property type="evidence" value="ECO:0007669"/>
    <property type="project" value="UniProtKB-SubCell"/>
</dbReference>
<feature type="region of interest" description="Disordered" evidence="10">
    <location>
        <begin position="1460"/>
        <end position="1488"/>
    </location>
</feature>
<feature type="domain" description="MBD" evidence="12">
    <location>
        <begin position="12"/>
        <end position="82"/>
    </location>
</feature>
<evidence type="ECO:0000256" key="6">
    <source>
        <dbReference type="ARBA" id="ARBA00057571"/>
    </source>
</evidence>
<evidence type="ECO:0000256" key="10">
    <source>
        <dbReference type="SAM" id="MobiDB-lite"/>
    </source>
</evidence>
<dbReference type="Gene3D" id="2.30.30.140">
    <property type="match status" value="1"/>
</dbReference>
<evidence type="ECO:0000256" key="3">
    <source>
        <dbReference type="ARBA" id="ARBA00022454"/>
    </source>
</evidence>
<feature type="region of interest" description="Disordered" evidence="10">
    <location>
        <begin position="1265"/>
        <end position="1296"/>
    </location>
</feature>
<dbReference type="OrthoDB" id="641149at2759"/>
<proteinExistence type="predicted"/>
<feature type="compositionally biased region" description="Low complexity" evidence="10">
    <location>
        <begin position="340"/>
        <end position="354"/>
    </location>
</feature>
<comment type="subunit">
    <text evidence="7">Core component of the polycomb repressive deubiquitinase (PR-DUB) complex, at least composed of BAP1, one of ASXL1, ASXL2 or (probably) ASXL3, and one of MBD5 or MBD6. Distinct combinations of ASXL and MBD proteins may preferentially bind specific histone modification marks. The PR-DUB core associates with a number of accessory proteins, including FOXK1, FOXK2, KDM1B, HCFC1 and OGT; KDM1B specifically associates with ASXL2 PR-DUB complexes. Interacts (via MBD domain) with ASXL1, ASXL2 and ASXL3 (via PHD domain); the interaction is probably direct, mediates association with other PR-DUB complex core components.</text>
</comment>
<dbReference type="PROSITE" id="PS50812">
    <property type="entry name" value="PWWP"/>
    <property type="match status" value="1"/>
</dbReference>
<dbReference type="CDD" id="cd20141">
    <property type="entry name" value="PWWP_MBD5"/>
    <property type="match status" value="1"/>
</dbReference>
<feature type="compositionally biased region" description="Low complexity" evidence="10">
    <location>
        <begin position="602"/>
        <end position="639"/>
    </location>
</feature>